<evidence type="ECO:0000313" key="3">
    <source>
        <dbReference type="Proteomes" id="UP000305948"/>
    </source>
</evidence>
<reference evidence="2 3" key="1">
    <citation type="journal article" date="2019" name="Nat. Ecol. Evol.">
        <title>Megaphylogeny resolves global patterns of mushroom evolution.</title>
        <authorList>
            <person name="Varga T."/>
            <person name="Krizsan K."/>
            <person name="Foldi C."/>
            <person name="Dima B."/>
            <person name="Sanchez-Garcia M."/>
            <person name="Sanchez-Ramirez S."/>
            <person name="Szollosi G.J."/>
            <person name="Szarkandi J.G."/>
            <person name="Papp V."/>
            <person name="Albert L."/>
            <person name="Andreopoulos W."/>
            <person name="Angelini C."/>
            <person name="Antonin V."/>
            <person name="Barry K.W."/>
            <person name="Bougher N.L."/>
            <person name="Buchanan P."/>
            <person name="Buyck B."/>
            <person name="Bense V."/>
            <person name="Catcheside P."/>
            <person name="Chovatia M."/>
            <person name="Cooper J."/>
            <person name="Damon W."/>
            <person name="Desjardin D."/>
            <person name="Finy P."/>
            <person name="Geml J."/>
            <person name="Haridas S."/>
            <person name="Hughes K."/>
            <person name="Justo A."/>
            <person name="Karasinski D."/>
            <person name="Kautmanova I."/>
            <person name="Kiss B."/>
            <person name="Kocsube S."/>
            <person name="Kotiranta H."/>
            <person name="LaButti K.M."/>
            <person name="Lechner B.E."/>
            <person name="Liimatainen K."/>
            <person name="Lipzen A."/>
            <person name="Lukacs Z."/>
            <person name="Mihaltcheva S."/>
            <person name="Morgado L.N."/>
            <person name="Niskanen T."/>
            <person name="Noordeloos M.E."/>
            <person name="Ohm R.A."/>
            <person name="Ortiz-Santana B."/>
            <person name="Ovrebo C."/>
            <person name="Racz N."/>
            <person name="Riley R."/>
            <person name="Savchenko A."/>
            <person name="Shiryaev A."/>
            <person name="Soop K."/>
            <person name="Spirin V."/>
            <person name="Szebenyi C."/>
            <person name="Tomsovsky M."/>
            <person name="Tulloss R.E."/>
            <person name="Uehling J."/>
            <person name="Grigoriev I.V."/>
            <person name="Vagvolgyi C."/>
            <person name="Papp T."/>
            <person name="Martin F.M."/>
            <person name="Miettinen O."/>
            <person name="Hibbett D.S."/>
            <person name="Nagy L.G."/>
        </authorList>
    </citation>
    <scope>NUCLEOTIDE SEQUENCE [LARGE SCALE GENOMIC DNA]</scope>
    <source>
        <strain evidence="2 3">OMC1185</strain>
    </source>
</reference>
<gene>
    <name evidence="2" type="ORF">OE88DRAFT_1735362</name>
</gene>
<dbReference type="OrthoDB" id="3199698at2759"/>
<organism evidence="2 3">
    <name type="scientific">Heliocybe sulcata</name>
    <dbReference type="NCBI Taxonomy" id="5364"/>
    <lineage>
        <taxon>Eukaryota</taxon>
        <taxon>Fungi</taxon>
        <taxon>Dikarya</taxon>
        <taxon>Basidiomycota</taxon>
        <taxon>Agaricomycotina</taxon>
        <taxon>Agaricomycetes</taxon>
        <taxon>Gloeophyllales</taxon>
        <taxon>Gloeophyllaceae</taxon>
        <taxon>Heliocybe</taxon>
    </lineage>
</organism>
<keyword evidence="3" id="KW-1185">Reference proteome</keyword>
<dbReference type="InterPro" id="IPR041078">
    <property type="entry name" value="Plavaka"/>
</dbReference>
<accession>A0A5C3N4U1</accession>
<proteinExistence type="predicted"/>
<name>A0A5C3N4U1_9AGAM</name>
<dbReference type="STRING" id="5364.A0A5C3N4U1"/>
<evidence type="ECO:0000313" key="2">
    <source>
        <dbReference type="EMBL" id="TFK51466.1"/>
    </source>
</evidence>
<evidence type="ECO:0000256" key="1">
    <source>
        <dbReference type="SAM" id="MobiDB-lite"/>
    </source>
</evidence>
<protein>
    <recommendedName>
        <fullName evidence="4">Fungal-type protein kinase domain-containing protein</fullName>
    </recommendedName>
</protein>
<dbReference type="EMBL" id="ML213511">
    <property type="protein sequence ID" value="TFK51466.1"/>
    <property type="molecule type" value="Genomic_DNA"/>
</dbReference>
<feature type="region of interest" description="Disordered" evidence="1">
    <location>
        <begin position="240"/>
        <end position="265"/>
    </location>
</feature>
<sequence>MLRVFIPPMLDPFTNDFPRADIHELITPDILHQLIKGTFKDHLVDWVVEYLASKHGKARSDAILAQIDRRIGAVPLFTGLRRFPEGHGFKQWTGDDSKALMKVYLPAIDGLIPRDMVRAIRAFLDFCYLARRDVHTPTSLAQLQEALGRFHRYRAAFRDAGIHIDSLPRQHSLDHYFLAIMDFGALNGICSSITESKHIKAVKEPYRLSNRFKPLRQMLLTNQRRDKLAACRVDFESRGLLPKSSKEPKKPPKKPPPIHLEDGSVDGPRVADYVMLATRSRRQHHHQPVSLPDGSPRMTFHHLLQLFLQDRLKSSHMLYGLRELPDFDGVISIHYSAAATFYAPSDPSGIGGMHREHIRANPCWRGTGGRFDCVLIKPLLVEDDSPRPPWEVARVFELFSFQHLGEQYQCALVHWFDWVGDSPDEDTGMWVIHKRRDQDDSLAIISVDRILRAAHLIPVFGEREVNLDITETNSLDSYRLFYLNKYADHHAFELLHSG</sequence>
<dbReference type="AlphaFoldDB" id="A0A5C3N4U1"/>
<dbReference type="Proteomes" id="UP000305948">
    <property type="component" value="Unassembled WGS sequence"/>
</dbReference>
<dbReference type="Pfam" id="PF18759">
    <property type="entry name" value="Plavaka"/>
    <property type="match status" value="1"/>
</dbReference>
<evidence type="ECO:0008006" key="4">
    <source>
        <dbReference type="Google" id="ProtNLM"/>
    </source>
</evidence>